<dbReference type="Pfam" id="PF00289">
    <property type="entry name" value="Biotin_carb_N"/>
    <property type="match status" value="1"/>
</dbReference>
<dbReference type="InterPro" id="IPR000089">
    <property type="entry name" value="Biotin_lipoyl"/>
</dbReference>
<keyword evidence="4" id="KW-0436">Ligase</keyword>
<dbReference type="InterPro" id="IPR011054">
    <property type="entry name" value="Rudment_hybrid_motif"/>
</dbReference>
<comment type="cofactor">
    <cofactor evidence="1">
        <name>biotin</name>
        <dbReference type="ChEBI" id="CHEBI:57586"/>
    </cofactor>
</comment>
<evidence type="ECO:0000256" key="6">
    <source>
        <dbReference type="ARBA" id="ARBA00022741"/>
    </source>
</evidence>
<organism evidence="18 19">
    <name type="scientific">Brevundimonas vitisensis</name>
    <dbReference type="NCBI Taxonomy" id="2800818"/>
    <lineage>
        <taxon>Bacteria</taxon>
        <taxon>Pseudomonadati</taxon>
        <taxon>Pseudomonadota</taxon>
        <taxon>Alphaproteobacteria</taxon>
        <taxon>Caulobacterales</taxon>
        <taxon>Caulobacteraceae</taxon>
        <taxon>Brevundimonas</taxon>
    </lineage>
</organism>
<evidence type="ECO:0000313" key="18">
    <source>
        <dbReference type="EMBL" id="QQQ19219.1"/>
    </source>
</evidence>
<dbReference type="Proteomes" id="UP000595448">
    <property type="component" value="Chromosome"/>
</dbReference>
<dbReference type="PANTHER" id="PTHR18866:SF33">
    <property type="entry name" value="METHYLCROTONOYL-COA CARBOXYLASE SUBUNIT ALPHA, MITOCHONDRIAL-RELATED"/>
    <property type="match status" value="1"/>
</dbReference>
<evidence type="ECO:0000256" key="5">
    <source>
        <dbReference type="ARBA" id="ARBA00022723"/>
    </source>
</evidence>
<evidence type="ECO:0000256" key="14">
    <source>
        <dbReference type="PROSITE-ProRule" id="PRU00409"/>
    </source>
</evidence>
<dbReference type="RefSeq" id="WP_201103570.1">
    <property type="nucleotide sequence ID" value="NZ_CP067977.1"/>
</dbReference>
<dbReference type="InterPro" id="IPR005482">
    <property type="entry name" value="Biotin_COase_C"/>
</dbReference>
<dbReference type="Pfam" id="PF00364">
    <property type="entry name" value="Biotin_lipoyl"/>
    <property type="match status" value="1"/>
</dbReference>
<keyword evidence="9" id="KW-0442">Lipid degradation</keyword>
<keyword evidence="19" id="KW-1185">Reference proteome</keyword>
<dbReference type="PROSITE" id="PS00188">
    <property type="entry name" value="BIOTIN"/>
    <property type="match status" value="1"/>
</dbReference>
<dbReference type="Pfam" id="PF18140">
    <property type="entry name" value="PCC_BT"/>
    <property type="match status" value="1"/>
</dbReference>
<dbReference type="CDD" id="cd06850">
    <property type="entry name" value="biotinyl_domain"/>
    <property type="match status" value="1"/>
</dbReference>
<dbReference type="Gene3D" id="3.30.700.30">
    <property type="match status" value="1"/>
</dbReference>
<keyword evidence="7 14" id="KW-0067">ATP-binding</keyword>
<reference evidence="18 19" key="1">
    <citation type="submission" date="2021-01" db="EMBL/GenBank/DDBJ databases">
        <title>Brevundimonas vitis sp. nov., an bacterium isolated from grape (Vitis vinifera).</title>
        <authorList>
            <person name="Jiang L."/>
            <person name="Lee J."/>
        </authorList>
    </citation>
    <scope>NUCLEOTIDE SEQUENCE [LARGE SCALE GENOMIC DNA]</scope>
    <source>
        <strain evidence="18 19">GRTSA-9</strain>
    </source>
</reference>
<dbReference type="Pfam" id="PF02785">
    <property type="entry name" value="Biotin_carb_C"/>
    <property type="match status" value="1"/>
</dbReference>
<evidence type="ECO:0000313" key="19">
    <source>
        <dbReference type="Proteomes" id="UP000595448"/>
    </source>
</evidence>
<evidence type="ECO:0000256" key="1">
    <source>
        <dbReference type="ARBA" id="ARBA00001953"/>
    </source>
</evidence>
<dbReference type="PROSITE" id="PS50968">
    <property type="entry name" value="BIOTINYL_LIPOYL"/>
    <property type="match status" value="1"/>
</dbReference>
<dbReference type="InterPro" id="IPR011764">
    <property type="entry name" value="Biotin_carboxylation_dom"/>
</dbReference>
<feature type="domain" description="Biotin carboxylation" evidence="17">
    <location>
        <begin position="1"/>
        <end position="455"/>
    </location>
</feature>
<dbReference type="EC" id="6.4.1.3" evidence="3"/>
<evidence type="ECO:0000256" key="13">
    <source>
        <dbReference type="ARBA" id="ARBA00049495"/>
    </source>
</evidence>
<comment type="catalytic activity">
    <reaction evidence="13">
        <text>propanoyl-CoA + hydrogencarbonate + ATP = (S)-methylmalonyl-CoA + ADP + phosphate + H(+)</text>
        <dbReference type="Rhea" id="RHEA:23720"/>
        <dbReference type="ChEBI" id="CHEBI:15378"/>
        <dbReference type="ChEBI" id="CHEBI:17544"/>
        <dbReference type="ChEBI" id="CHEBI:30616"/>
        <dbReference type="ChEBI" id="CHEBI:43474"/>
        <dbReference type="ChEBI" id="CHEBI:57327"/>
        <dbReference type="ChEBI" id="CHEBI:57392"/>
        <dbReference type="ChEBI" id="CHEBI:456216"/>
        <dbReference type="EC" id="6.4.1.3"/>
    </reaction>
    <physiologicalReaction direction="left-to-right" evidence="13">
        <dbReference type="Rhea" id="RHEA:23721"/>
    </physiologicalReaction>
</comment>
<keyword evidence="5" id="KW-0479">Metal-binding</keyword>
<dbReference type="SUPFAM" id="SSF51230">
    <property type="entry name" value="Single hybrid motif"/>
    <property type="match status" value="1"/>
</dbReference>
<evidence type="ECO:0000256" key="2">
    <source>
        <dbReference type="ARBA" id="ARBA00005060"/>
    </source>
</evidence>
<evidence type="ECO:0000256" key="11">
    <source>
        <dbReference type="ARBA" id="ARBA00023211"/>
    </source>
</evidence>
<keyword evidence="8" id="KW-0460">Magnesium</keyword>
<evidence type="ECO:0000259" key="17">
    <source>
        <dbReference type="PROSITE" id="PS50979"/>
    </source>
</evidence>
<evidence type="ECO:0000259" key="16">
    <source>
        <dbReference type="PROSITE" id="PS50975"/>
    </source>
</evidence>
<evidence type="ECO:0000256" key="10">
    <source>
        <dbReference type="ARBA" id="ARBA00023098"/>
    </source>
</evidence>
<name>A0ABX7BNR3_9CAUL</name>
<dbReference type="SUPFAM" id="SSF51246">
    <property type="entry name" value="Rudiment single hybrid motif"/>
    <property type="match status" value="1"/>
</dbReference>
<keyword evidence="12" id="KW-0092">Biotin</keyword>
<dbReference type="InterPro" id="IPR005481">
    <property type="entry name" value="BC-like_N"/>
</dbReference>
<dbReference type="InterPro" id="IPR011053">
    <property type="entry name" value="Single_hybrid_motif"/>
</dbReference>
<dbReference type="Pfam" id="PF02786">
    <property type="entry name" value="CPSase_L_D2"/>
    <property type="match status" value="1"/>
</dbReference>
<feature type="domain" description="Lipoyl-binding" evidence="15">
    <location>
        <begin position="593"/>
        <end position="669"/>
    </location>
</feature>
<dbReference type="SMART" id="SM00878">
    <property type="entry name" value="Biotin_carb_C"/>
    <property type="match status" value="1"/>
</dbReference>
<dbReference type="SUPFAM" id="SSF56059">
    <property type="entry name" value="Glutathione synthetase ATP-binding domain-like"/>
    <property type="match status" value="1"/>
</dbReference>
<dbReference type="Gene3D" id="3.30.470.20">
    <property type="entry name" value="ATP-grasp fold, B domain"/>
    <property type="match status" value="1"/>
</dbReference>
<dbReference type="SUPFAM" id="SSF52440">
    <property type="entry name" value="PreATP-grasp domain"/>
    <property type="match status" value="1"/>
</dbReference>
<dbReference type="InterPro" id="IPR001882">
    <property type="entry name" value="Biotin_BS"/>
</dbReference>
<evidence type="ECO:0000256" key="8">
    <source>
        <dbReference type="ARBA" id="ARBA00022842"/>
    </source>
</evidence>
<comment type="pathway">
    <text evidence="2">Metabolic intermediate metabolism; propanoyl-CoA degradation; succinyl-CoA from propanoyl-CoA: step 1/3.</text>
</comment>
<evidence type="ECO:0000256" key="4">
    <source>
        <dbReference type="ARBA" id="ARBA00022598"/>
    </source>
</evidence>
<gene>
    <name evidence="18" type="ORF">JIP62_03630</name>
</gene>
<dbReference type="PROSITE" id="PS50979">
    <property type="entry name" value="BC"/>
    <property type="match status" value="1"/>
</dbReference>
<dbReference type="InterPro" id="IPR016185">
    <property type="entry name" value="PreATP-grasp_dom_sf"/>
</dbReference>
<keyword evidence="10" id="KW-0443">Lipid metabolism</keyword>
<evidence type="ECO:0000256" key="3">
    <source>
        <dbReference type="ARBA" id="ARBA00013050"/>
    </source>
</evidence>
<dbReference type="PROSITE" id="PS00867">
    <property type="entry name" value="CPSASE_2"/>
    <property type="match status" value="1"/>
</dbReference>
<dbReference type="InterPro" id="IPR050856">
    <property type="entry name" value="Biotin_carboxylase_complex"/>
</dbReference>
<protein>
    <recommendedName>
        <fullName evidence="3">propionyl-CoA carboxylase</fullName>
        <ecNumber evidence="3">6.4.1.3</ecNumber>
    </recommendedName>
</protein>
<dbReference type="EMBL" id="CP067977">
    <property type="protein sequence ID" value="QQQ19219.1"/>
    <property type="molecule type" value="Genomic_DNA"/>
</dbReference>
<accession>A0ABX7BNR3</accession>
<keyword evidence="11" id="KW-0464">Manganese</keyword>
<dbReference type="PROSITE" id="PS50975">
    <property type="entry name" value="ATP_GRASP"/>
    <property type="match status" value="1"/>
</dbReference>
<dbReference type="Gene3D" id="2.40.50.100">
    <property type="match status" value="1"/>
</dbReference>
<dbReference type="InterPro" id="IPR041265">
    <property type="entry name" value="PCC_BT"/>
</dbReference>
<evidence type="ECO:0000256" key="12">
    <source>
        <dbReference type="ARBA" id="ARBA00023267"/>
    </source>
</evidence>
<dbReference type="InterPro" id="IPR005479">
    <property type="entry name" value="CPAse_ATP-bd"/>
</dbReference>
<feature type="domain" description="ATP-grasp" evidence="16">
    <location>
        <begin position="120"/>
        <end position="317"/>
    </location>
</feature>
<dbReference type="PANTHER" id="PTHR18866">
    <property type="entry name" value="CARBOXYLASE:PYRUVATE/ACETYL-COA/PROPIONYL-COA CARBOXYLASE"/>
    <property type="match status" value="1"/>
</dbReference>
<keyword evidence="6 14" id="KW-0547">Nucleotide-binding</keyword>
<proteinExistence type="predicted"/>
<sequence length="669" mass="72618">MFSKILIANRGEIAVRIIKTARRMGISTVLVHSDADTGSLAYEMADETIHIGPSPAAQSYLVQDKIVEAVRRSGAEAVHPGFGFLSENPVFARRLEAEGITFIGPNPHAIEAMGDKITSKKFAAEAGVSTVPGHMGLIETTDHAVQIANEIGYPVMIKASAGGGGKGIRVAHSDDDMAEGFAAVKAEALTAFGDDRVFLEKFIVDPRHIEIQVLGDKHGNIVSLFDRECSIQRRNQKVIEEAPSPLLDDATRKAMGDQAVALARAVNYDSAGTVEFVAGQDRSFYFLEMNTRLQVEHPVTELITGVDLVEQMIRSAAGERMAFGQDDLKIDGWAIESRIYAEDPYRGFLPSIGRLVRYEQPEEGEHHSPTGPYVVRNDSGVREGDEISMFYDPMISKLCAWAPTRAGAVEGMARALEDTHLNGVGHNVPFLAAVMDQDRFKSGKLATSYIKDEFPDGFHGLSPDRRQTDILIATAAAMNEVLTEAAGDPSDRTEWIVLIAQGNEKGEPHGISLSYDDEEALTLDLVGEDRALSLSQIDWRPGLAQFKAVLDDEPFTAEVKRVADGFDIRHRAVRARVRVLSPRLAELHARLPIKVAADTSKLIQSPMPGLVVAIPVTVGQEVKTGETVAIIEAMKMQNILKAERDGVVKAVSAKAGDPVAADDVLVEFG</sequence>
<evidence type="ECO:0000256" key="9">
    <source>
        <dbReference type="ARBA" id="ARBA00022963"/>
    </source>
</evidence>
<evidence type="ECO:0000259" key="15">
    <source>
        <dbReference type="PROSITE" id="PS50968"/>
    </source>
</evidence>
<dbReference type="InterPro" id="IPR011761">
    <property type="entry name" value="ATP-grasp"/>
</dbReference>
<dbReference type="PROSITE" id="PS00866">
    <property type="entry name" value="CPSASE_1"/>
    <property type="match status" value="1"/>
</dbReference>
<evidence type="ECO:0000256" key="7">
    <source>
        <dbReference type="ARBA" id="ARBA00022840"/>
    </source>
</evidence>